<dbReference type="Proteomes" id="UP001440612">
    <property type="component" value="Chromosome"/>
</dbReference>
<dbReference type="PANTHER" id="PTHR34980:SF2">
    <property type="entry name" value="INNER MEMBRANE PROTEIN YHAH-RELATED"/>
    <property type="match status" value="1"/>
</dbReference>
<sequence length="162" mass="17820">MGPAQSIKTCLARSFQFKGRASRSEFWWFYGFMVVALLGLEITGASEMDVSYITAAMLFAIPLFAAAYRRIQDVGKPGWLVFVPFAIIAVTMQIARFSEAEIPKLIDTYQSGNVAASMPTLATLIAGYSLFSFVLMALVVFLRRPSDPSTNKYGPNPNEVPS</sequence>
<dbReference type="Pfam" id="PF05656">
    <property type="entry name" value="DUF805"/>
    <property type="match status" value="1"/>
</dbReference>
<evidence type="ECO:0000313" key="2">
    <source>
        <dbReference type="EMBL" id="WZC48905.1"/>
    </source>
</evidence>
<feature type="transmembrane region" description="Helical" evidence="1">
    <location>
        <begin position="118"/>
        <end position="142"/>
    </location>
</feature>
<organism evidence="2 3">
    <name type="scientific">Yoonia phaeophyticola</name>
    <dbReference type="NCBI Taxonomy" id="3137369"/>
    <lineage>
        <taxon>Bacteria</taxon>
        <taxon>Pseudomonadati</taxon>
        <taxon>Pseudomonadota</taxon>
        <taxon>Alphaproteobacteria</taxon>
        <taxon>Rhodobacterales</taxon>
        <taxon>Paracoccaceae</taxon>
        <taxon>Yoonia</taxon>
    </lineage>
</organism>
<feature type="transmembrane region" description="Helical" evidence="1">
    <location>
        <begin position="50"/>
        <end position="67"/>
    </location>
</feature>
<dbReference type="RefSeq" id="WP_341367018.1">
    <property type="nucleotide sequence ID" value="NZ_CP150951.2"/>
</dbReference>
<protein>
    <submittedName>
        <fullName evidence="2">DUF805 domain-containing protein</fullName>
    </submittedName>
</protein>
<keyword evidence="1" id="KW-0472">Membrane</keyword>
<proteinExistence type="predicted"/>
<dbReference type="InterPro" id="IPR008523">
    <property type="entry name" value="DUF805"/>
</dbReference>
<keyword evidence="3" id="KW-1185">Reference proteome</keyword>
<evidence type="ECO:0000313" key="3">
    <source>
        <dbReference type="Proteomes" id="UP001440612"/>
    </source>
</evidence>
<feature type="transmembrane region" description="Helical" evidence="1">
    <location>
        <begin position="26"/>
        <end position="44"/>
    </location>
</feature>
<gene>
    <name evidence="2" type="ORF">AABB29_19040</name>
</gene>
<keyword evidence="1" id="KW-1133">Transmembrane helix</keyword>
<accession>A0ABZ2V6R8</accession>
<dbReference type="PANTHER" id="PTHR34980">
    <property type="entry name" value="INNER MEMBRANE PROTEIN-RELATED-RELATED"/>
    <property type="match status" value="1"/>
</dbReference>
<reference evidence="3" key="1">
    <citation type="submission" date="2024-04" db="EMBL/GenBank/DDBJ databases">
        <title>Phylogenomic analyses of a clade within the roseobacter group suggest taxonomic reassignments of species of the genera Aestuariivita, Citreicella, Loktanella, Nautella, Pelagibaca, Ruegeria, Thalassobius, Thiobacimonas and Tropicibacter, and the proposal o.</title>
        <authorList>
            <person name="Jeon C.O."/>
        </authorList>
    </citation>
    <scope>NUCLEOTIDE SEQUENCE [LARGE SCALE GENOMIC DNA]</scope>
    <source>
        <strain evidence="3">BS5-3</strain>
    </source>
</reference>
<evidence type="ECO:0000256" key="1">
    <source>
        <dbReference type="SAM" id="Phobius"/>
    </source>
</evidence>
<keyword evidence="1" id="KW-0812">Transmembrane</keyword>
<feature type="transmembrane region" description="Helical" evidence="1">
    <location>
        <begin position="79"/>
        <end position="98"/>
    </location>
</feature>
<dbReference type="EMBL" id="CP150951">
    <property type="protein sequence ID" value="WZC48905.1"/>
    <property type="molecule type" value="Genomic_DNA"/>
</dbReference>
<name>A0ABZ2V6R8_9RHOB</name>